<dbReference type="RefSeq" id="WP_089219659.1">
    <property type="nucleotide sequence ID" value="NZ_FZOS01000010.1"/>
</dbReference>
<gene>
    <name evidence="8" type="primary">pal</name>
    <name evidence="12" type="ORF">SAMN06295912_11056</name>
</gene>
<evidence type="ECO:0000256" key="8">
    <source>
        <dbReference type="HAMAP-Rule" id="MF_02204"/>
    </source>
</evidence>
<evidence type="ECO:0000256" key="1">
    <source>
        <dbReference type="ARBA" id="ARBA00022618"/>
    </source>
</evidence>
<evidence type="ECO:0000256" key="5">
    <source>
        <dbReference type="ARBA" id="ARBA00023237"/>
    </source>
</evidence>
<keyword evidence="4 8" id="KW-0564">Palmitate</keyword>
<dbReference type="InterPro" id="IPR006664">
    <property type="entry name" value="OMP_bac"/>
</dbReference>
<proteinExistence type="inferred from homology"/>
<feature type="chain" id="PRO_5011969368" description="Peptidoglycan-associated lipoprotein" evidence="10">
    <location>
        <begin position="24"/>
        <end position="175"/>
    </location>
</feature>
<dbReference type="AlphaFoldDB" id="A0A239FWA8"/>
<feature type="compositionally biased region" description="Low complexity" evidence="9">
    <location>
        <begin position="36"/>
        <end position="46"/>
    </location>
</feature>
<dbReference type="PANTHER" id="PTHR30329:SF21">
    <property type="entry name" value="LIPOPROTEIN YIAD-RELATED"/>
    <property type="match status" value="1"/>
</dbReference>
<dbReference type="EMBL" id="FZOS01000010">
    <property type="protein sequence ID" value="SNS60798.1"/>
    <property type="molecule type" value="Genomic_DNA"/>
</dbReference>
<name>A0A239FWA8_9SPHN</name>
<dbReference type="InterPro" id="IPR006665">
    <property type="entry name" value="OmpA-like"/>
</dbReference>
<dbReference type="Pfam" id="PF00691">
    <property type="entry name" value="OmpA"/>
    <property type="match status" value="1"/>
</dbReference>
<protein>
    <recommendedName>
        <fullName evidence="8">Peptidoglycan-associated lipoprotein</fullName>
        <shortName evidence="8">PAL</shortName>
    </recommendedName>
</protein>
<evidence type="ECO:0000256" key="2">
    <source>
        <dbReference type="ARBA" id="ARBA00022729"/>
    </source>
</evidence>
<keyword evidence="5 8" id="KW-0998">Cell outer membrane</keyword>
<keyword evidence="13" id="KW-1185">Reference proteome</keyword>
<dbReference type="CDD" id="cd07185">
    <property type="entry name" value="OmpA_C-like"/>
    <property type="match status" value="1"/>
</dbReference>
<dbReference type="InterPro" id="IPR050330">
    <property type="entry name" value="Bact_OuterMem_StrucFunc"/>
</dbReference>
<dbReference type="Proteomes" id="UP000198281">
    <property type="component" value="Unassembled WGS sequence"/>
</dbReference>
<keyword evidence="7 8" id="KW-0131">Cell cycle</keyword>
<accession>A0A239FWA8</accession>
<dbReference type="InterPro" id="IPR036737">
    <property type="entry name" value="OmpA-like_sf"/>
</dbReference>
<dbReference type="PANTHER" id="PTHR30329">
    <property type="entry name" value="STATOR ELEMENT OF FLAGELLAR MOTOR COMPLEX"/>
    <property type="match status" value="1"/>
</dbReference>
<evidence type="ECO:0000256" key="10">
    <source>
        <dbReference type="SAM" id="SignalP"/>
    </source>
</evidence>
<evidence type="ECO:0000256" key="7">
    <source>
        <dbReference type="ARBA" id="ARBA00023306"/>
    </source>
</evidence>
<keyword evidence="1 8" id="KW-0132">Cell division</keyword>
<comment type="subunit">
    <text evidence="8">The Tol-Pal system is composed of five core proteins: the inner membrane proteins TolA, TolQ and TolR, the periplasmic protein TolB and the outer membrane protein Pal. They form a network linking the inner and outer membranes and the peptidoglycan layer.</text>
</comment>
<feature type="signal peptide" evidence="10">
    <location>
        <begin position="1"/>
        <end position="23"/>
    </location>
</feature>
<keyword evidence="6 8" id="KW-0449">Lipoprotein</keyword>
<dbReference type="GO" id="GO:0051301">
    <property type="term" value="P:cell division"/>
    <property type="evidence" value="ECO:0007669"/>
    <property type="project" value="UniProtKB-UniRule"/>
</dbReference>
<dbReference type="InterPro" id="IPR014169">
    <property type="entry name" value="Pal_lipo_C"/>
</dbReference>
<dbReference type="InterPro" id="IPR039001">
    <property type="entry name" value="Pal"/>
</dbReference>
<evidence type="ECO:0000256" key="9">
    <source>
        <dbReference type="SAM" id="MobiDB-lite"/>
    </source>
</evidence>
<evidence type="ECO:0000256" key="3">
    <source>
        <dbReference type="ARBA" id="ARBA00023136"/>
    </source>
</evidence>
<dbReference type="PROSITE" id="PS51257">
    <property type="entry name" value="PROKAR_LIPOPROTEIN"/>
    <property type="match status" value="1"/>
</dbReference>
<evidence type="ECO:0000256" key="6">
    <source>
        <dbReference type="ARBA" id="ARBA00023288"/>
    </source>
</evidence>
<dbReference type="SUPFAM" id="SSF103088">
    <property type="entry name" value="OmpA-like"/>
    <property type="match status" value="1"/>
</dbReference>
<comment type="similarity">
    <text evidence="8">Belongs to the Pal lipoprotein family.</text>
</comment>
<sequence>MQNLTTKLLAAAALVAVAGCAKKAPEQLPPPPPTETTPAPETSQPTGPVGSTVVPGSKEDFLQQVGSDRVLFATDQYDLSGEARATLDSQAAWLAKYPNVRITIEGHADERGTREYNLALGDRRANSAKNYLATKIDAGRISTVSYGKERPEVAGSDEGAWAQNRRAVTVVITGM</sequence>
<dbReference type="HAMAP" id="MF_02204">
    <property type="entry name" value="Pal"/>
    <property type="match status" value="1"/>
</dbReference>
<organism evidence="12 13">
    <name type="scientific">Edaphosphingomonas laterariae</name>
    <dbReference type="NCBI Taxonomy" id="861865"/>
    <lineage>
        <taxon>Bacteria</taxon>
        <taxon>Pseudomonadati</taxon>
        <taxon>Pseudomonadota</taxon>
        <taxon>Alphaproteobacteria</taxon>
        <taxon>Sphingomonadales</taxon>
        <taxon>Rhizorhabdaceae</taxon>
        <taxon>Edaphosphingomonas</taxon>
    </lineage>
</organism>
<reference evidence="13" key="1">
    <citation type="submission" date="2017-06" db="EMBL/GenBank/DDBJ databases">
        <authorList>
            <person name="Varghese N."/>
            <person name="Submissions S."/>
        </authorList>
    </citation>
    <scope>NUCLEOTIDE SEQUENCE [LARGE SCALE GENOMIC DNA]</scope>
    <source>
        <strain evidence="13">LNB2</strain>
    </source>
</reference>
<keyword evidence="2 8" id="KW-0732">Signal</keyword>
<comment type="function">
    <text evidence="8">Part of the Tol-Pal system, which plays a role in outer membrane invagination during cell division and is important for maintaining outer membrane integrity.</text>
</comment>
<dbReference type="PRINTS" id="PR01021">
    <property type="entry name" value="OMPADOMAIN"/>
</dbReference>
<keyword evidence="3 8" id="KW-0472">Membrane</keyword>
<feature type="region of interest" description="Disordered" evidence="9">
    <location>
        <begin position="23"/>
        <end position="56"/>
    </location>
</feature>
<comment type="subcellular location">
    <subcellularLocation>
        <location evidence="8">Cell outer membrane</location>
        <topology evidence="8">Lipid-anchor</topology>
    </subcellularLocation>
</comment>
<evidence type="ECO:0000313" key="12">
    <source>
        <dbReference type="EMBL" id="SNS60798.1"/>
    </source>
</evidence>
<dbReference type="Gene3D" id="3.30.1330.60">
    <property type="entry name" value="OmpA-like domain"/>
    <property type="match status" value="1"/>
</dbReference>
<dbReference type="NCBIfam" id="TIGR02802">
    <property type="entry name" value="Pal_lipo"/>
    <property type="match status" value="1"/>
</dbReference>
<feature type="domain" description="OmpA-like" evidence="11">
    <location>
        <begin position="59"/>
        <end position="175"/>
    </location>
</feature>
<evidence type="ECO:0000259" key="11">
    <source>
        <dbReference type="PROSITE" id="PS51123"/>
    </source>
</evidence>
<dbReference type="PROSITE" id="PS51123">
    <property type="entry name" value="OMPA_2"/>
    <property type="match status" value="1"/>
</dbReference>
<evidence type="ECO:0000313" key="13">
    <source>
        <dbReference type="Proteomes" id="UP000198281"/>
    </source>
</evidence>
<dbReference type="GO" id="GO:0009279">
    <property type="term" value="C:cell outer membrane"/>
    <property type="evidence" value="ECO:0007669"/>
    <property type="project" value="UniProtKB-SubCell"/>
</dbReference>
<dbReference type="OrthoDB" id="9809164at2"/>
<evidence type="ECO:0000256" key="4">
    <source>
        <dbReference type="ARBA" id="ARBA00023139"/>
    </source>
</evidence>